<reference evidence="1" key="1">
    <citation type="submission" date="2024-06" db="EMBL/GenBank/DDBJ databases">
        <authorList>
            <person name="Campbell A.G."/>
        </authorList>
    </citation>
    <scope>NUCLEOTIDE SEQUENCE</scope>
    <source>
        <strain evidence="1">EM17</strain>
    </source>
</reference>
<comment type="caution">
    <text evidence="1">The sequence shown here is derived from an EMBL/GenBank/DDBJ whole genome shotgun (WGS) entry which is preliminary data.</text>
</comment>
<name>A0ABV1R6F1_9HYPH</name>
<dbReference type="Proteomes" id="UP001432995">
    <property type="component" value="Unassembled WGS sequence"/>
</dbReference>
<accession>A0ABV1R6F1</accession>
<keyword evidence="2" id="KW-1185">Reference proteome</keyword>
<evidence type="ECO:0000313" key="1">
    <source>
        <dbReference type="EMBL" id="MER2290418.1"/>
    </source>
</evidence>
<protein>
    <submittedName>
        <fullName evidence="1">Uncharacterized protein</fullName>
    </submittedName>
</protein>
<dbReference type="RefSeq" id="WP_124262949.1">
    <property type="nucleotide sequence ID" value="NZ_JBELQD010000024.1"/>
</dbReference>
<dbReference type="EMBL" id="JBELQD010000024">
    <property type="protein sequence ID" value="MER2290418.1"/>
    <property type="molecule type" value="Genomic_DNA"/>
</dbReference>
<proteinExistence type="predicted"/>
<evidence type="ECO:0000313" key="2">
    <source>
        <dbReference type="Proteomes" id="UP001432995"/>
    </source>
</evidence>
<organism evidence="1 2">
    <name type="scientific">Methylobacterium brachiatum</name>
    <dbReference type="NCBI Taxonomy" id="269660"/>
    <lineage>
        <taxon>Bacteria</taxon>
        <taxon>Pseudomonadati</taxon>
        <taxon>Pseudomonadota</taxon>
        <taxon>Alphaproteobacteria</taxon>
        <taxon>Hyphomicrobiales</taxon>
        <taxon>Methylobacteriaceae</taxon>
        <taxon>Methylobacterium</taxon>
    </lineage>
</organism>
<sequence>MSAATFLLQELEDDVVYGLPAWRKFRCYETTMVVAYARPFSQSKGRVPKLGWKALGVELSSAELALHEKVVAHRNSLYGHSDADAVELRMLYLHEVFNHNGAEMNLFMPRFEERPRFDLDEIFRIYELCSKLNHHAFMACQDLGKQFRDRFEPLPMNLSDPD</sequence>
<gene>
    <name evidence="1" type="ORF">ABS770_19300</name>
</gene>